<feature type="domain" description="Homing endonuclease LAGLIDADG" evidence="1">
    <location>
        <begin position="19"/>
        <end position="192"/>
    </location>
</feature>
<gene>
    <name evidence="2" type="ORF">K4A83_09930</name>
</gene>
<dbReference type="SUPFAM" id="SSF55608">
    <property type="entry name" value="Homing endonucleases"/>
    <property type="match status" value="1"/>
</dbReference>
<dbReference type="Gene3D" id="3.10.28.10">
    <property type="entry name" value="Homing endonucleases"/>
    <property type="match status" value="1"/>
</dbReference>
<keyword evidence="3" id="KW-1185">Reference proteome</keyword>
<reference evidence="2 3" key="1">
    <citation type="submission" date="2021-08" db="EMBL/GenBank/DDBJ databases">
        <title>Draft genome sequence of Spirulina subsalsa with high tolerance to salinity and hype-accumulation of phycocyanin.</title>
        <authorList>
            <person name="Pei H."/>
            <person name="Jiang L."/>
        </authorList>
    </citation>
    <scope>NUCLEOTIDE SEQUENCE [LARGE SCALE GENOMIC DNA]</scope>
    <source>
        <strain evidence="2 3">FACHB-351</strain>
    </source>
</reference>
<dbReference type="Pfam" id="PF03161">
    <property type="entry name" value="LAGLIDADG_2"/>
    <property type="match status" value="1"/>
</dbReference>
<keyword evidence="2" id="KW-0378">Hydrolase</keyword>
<dbReference type="Proteomes" id="UP001526426">
    <property type="component" value="Unassembled WGS sequence"/>
</dbReference>
<proteinExistence type="predicted"/>
<evidence type="ECO:0000313" key="3">
    <source>
        <dbReference type="Proteomes" id="UP001526426"/>
    </source>
</evidence>
<dbReference type="InterPro" id="IPR027434">
    <property type="entry name" value="Homing_endonucl"/>
</dbReference>
<keyword evidence="2" id="KW-0255">Endonuclease</keyword>
<keyword evidence="2" id="KW-0540">Nuclease</keyword>
<name>A0ABT3L502_9CYAN</name>
<dbReference type="GO" id="GO:0004519">
    <property type="term" value="F:endonuclease activity"/>
    <property type="evidence" value="ECO:0007669"/>
    <property type="project" value="UniProtKB-KW"/>
</dbReference>
<evidence type="ECO:0000313" key="2">
    <source>
        <dbReference type="EMBL" id="MCW6036578.1"/>
    </source>
</evidence>
<sequence>MSHPQSMGKTPTLTKKEQRGVLAGMLLGCAQRNGHNFYVAAYDQRELDYLRFKQDWLERITGQSVPCCPSVNSQGVPYLRLQPPLIPLTRILMQKLYRGSGGKVITPQFLEELTPQGVAIWFLDCGSKTFKKRQGKIHALEVYLNTNLPKSENETIVKYFLENWGVQWGLSSQNKRTGCYRLRIGTKGGQAFLSQLAPYVPSSMLYKINTSYSITATPGTGKLRVKE</sequence>
<organism evidence="2 3">
    <name type="scientific">Spirulina subsalsa FACHB-351</name>
    <dbReference type="NCBI Taxonomy" id="234711"/>
    <lineage>
        <taxon>Bacteria</taxon>
        <taxon>Bacillati</taxon>
        <taxon>Cyanobacteriota</taxon>
        <taxon>Cyanophyceae</taxon>
        <taxon>Spirulinales</taxon>
        <taxon>Spirulinaceae</taxon>
        <taxon>Spirulina</taxon>
    </lineage>
</organism>
<dbReference type="InterPro" id="IPR004860">
    <property type="entry name" value="LAGLIDADG_dom"/>
</dbReference>
<dbReference type="EMBL" id="JAIHOM010000040">
    <property type="protein sequence ID" value="MCW6036578.1"/>
    <property type="molecule type" value="Genomic_DNA"/>
</dbReference>
<accession>A0ABT3L502</accession>
<comment type="caution">
    <text evidence="2">The sequence shown here is derived from an EMBL/GenBank/DDBJ whole genome shotgun (WGS) entry which is preliminary data.</text>
</comment>
<evidence type="ECO:0000259" key="1">
    <source>
        <dbReference type="Pfam" id="PF03161"/>
    </source>
</evidence>
<protein>
    <submittedName>
        <fullName evidence="2">DNA endonuclease</fullName>
    </submittedName>
</protein>